<dbReference type="Proteomes" id="UP000019666">
    <property type="component" value="Unassembled WGS sequence"/>
</dbReference>
<keyword evidence="2" id="KW-1185">Reference proteome</keyword>
<sequence length="55" mass="6127">MIEDLVEVVRAVDQGALRTRDAEDAFARHGIPGFDFGRWMAEMLDEGAYLEAGID</sequence>
<dbReference type="AlphaFoldDB" id="A0A017HKN6"/>
<name>A0A017HKN6_9RHOB</name>
<gene>
    <name evidence="1" type="ORF">Rumeso_03681</name>
</gene>
<protein>
    <submittedName>
        <fullName evidence="1">Uncharacterized protein</fullName>
    </submittedName>
</protein>
<organism evidence="1 2">
    <name type="scientific">Rubellimicrobium mesophilum DSM 19309</name>
    <dbReference type="NCBI Taxonomy" id="442562"/>
    <lineage>
        <taxon>Bacteria</taxon>
        <taxon>Pseudomonadati</taxon>
        <taxon>Pseudomonadota</taxon>
        <taxon>Alphaproteobacteria</taxon>
        <taxon>Rhodobacterales</taxon>
        <taxon>Roseobacteraceae</taxon>
        <taxon>Rubellimicrobium</taxon>
    </lineage>
</organism>
<comment type="caution">
    <text evidence="1">The sequence shown here is derived from an EMBL/GenBank/DDBJ whole genome shotgun (WGS) entry which is preliminary data.</text>
</comment>
<proteinExistence type="predicted"/>
<evidence type="ECO:0000313" key="1">
    <source>
        <dbReference type="EMBL" id="EYD74728.1"/>
    </source>
</evidence>
<reference evidence="1 2" key="1">
    <citation type="submission" date="2013-02" db="EMBL/GenBank/DDBJ databases">
        <authorList>
            <person name="Fiebig A."/>
            <person name="Goeker M."/>
            <person name="Klenk H.-P.P."/>
        </authorList>
    </citation>
    <scope>NUCLEOTIDE SEQUENCE [LARGE SCALE GENOMIC DNA]</scope>
    <source>
        <strain evidence="1 2">DSM 19309</strain>
    </source>
</reference>
<evidence type="ECO:0000313" key="2">
    <source>
        <dbReference type="Proteomes" id="UP000019666"/>
    </source>
</evidence>
<dbReference type="EMBL" id="AOSK01000108">
    <property type="protein sequence ID" value="EYD74728.1"/>
    <property type="molecule type" value="Genomic_DNA"/>
</dbReference>
<dbReference type="RefSeq" id="WP_156362860.1">
    <property type="nucleotide sequence ID" value="NZ_KK088570.1"/>
</dbReference>
<dbReference type="HOGENOM" id="CLU_3029659_0_0_5"/>
<accession>A0A017HKN6</accession>